<feature type="transmembrane region" description="Helical" evidence="2">
    <location>
        <begin position="59"/>
        <end position="85"/>
    </location>
</feature>
<keyword evidence="2" id="KW-0472">Membrane</keyword>
<dbReference type="InterPro" id="IPR025241">
    <property type="entry name" value="DUF4190"/>
</dbReference>
<feature type="region of interest" description="Disordered" evidence="1">
    <location>
        <begin position="1"/>
        <end position="45"/>
    </location>
</feature>
<dbReference type="Pfam" id="PF13828">
    <property type="entry name" value="DUF4190"/>
    <property type="match status" value="1"/>
</dbReference>
<evidence type="ECO:0000313" key="5">
    <source>
        <dbReference type="Proteomes" id="UP001500466"/>
    </source>
</evidence>
<feature type="transmembrane region" description="Helical" evidence="2">
    <location>
        <begin position="97"/>
        <end position="121"/>
    </location>
</feature>
<gene>
    <name evidence="4" type="ORF">GCM10023205_05430</name>
</gene>
<evidence type="ECO:0000313" key="4">
    <source>
        <dbReference type="EMBL" id="GAA4948270.1"/>
    </source>
</evidence>
<dbReference type="EMBL" id="BAABHS010000002">
    <property type="protein sequence ID" value="GAA4948270.1"/>
    <property type="molecule type" value="Genomic_DNA"/>
</dbReference>
<reference evidence="5" key="1">
    <citation type="journal article" date="2019" name="Int. J. Syst. Evol. Microbiol.">
        <title>The Global Catalogue of Microorganisms (GCM) 10K type strain sequencing project: providing services to taxonomists for standard genome sequencing and annotation.</title>
        <authorList>
            <consortium name="The Broad Institute Genomics Platform"/>
            <consortium name="The Broad Institute Genome Sequencing Center for Infectious Disease"/>
            <person name="Wu L."/>
            <person name="Ma J."/>
        </authorList>
    </citation>
    <scope>NUCLEOTIDE SEQUENCE [LARGE SCALE GENOMIC DNA]</scope>
    <source>
        <strain evidence="5">JCM 17986</strain>
    </source>
</reference>
<organism evidence="4 5">
    <name type="scientific">Yinghuangia aomiensis</name>
    <dbReference type="NCBI Taxonomy" id="676205"/>
    <lineage>
        <taxon>Bacteria</taxon>
        <taxon>Bacillati</taxon>
        <taxon>Actinomycetota</taxon>
        <taxon>Actinomycetes</taxon>
        <taxon>Kitasatosporales</taxon>
        <taxon>Streptomycetaceae</taxon>
        <taxon>Yinghuangia</taxon>
    </lineage>
</organism>
<sequence>MSTPGDPWGQNPYQNPYQQPGQPPPPPPGYGPGYPPPGPPGYEYGYGYGPQPGTNGFSIASLVLGIICAYWIGSILAVIFGHIALSQIERSGQQGRGMAIAGLVLGYVWIAVGIVLIIIAVNDPNAFDSDDMLRTLLAAR</sequence>
<dbReference type="Proteomes" id="UP001500466">
    <property type="component" value="Unassembled WGS sequence"/>
</dbReference>
<evidence type="ECO:0000259" key="3">
    <source>
        <dbReference type="Pfam" id="PF13828"/>
    </source>
</evidence>
<evidence type="ECO:0000256" key="2">
    <source>
        <dbReference type="SAM" id="Phobius"/>
    </source>
</evidence>
<feature type="compositionally biased region" description="Low complexity" evidence="1">
    <location>
        <begin position="9"/>
        <end position="20"/>
    </location>
</feature>
<proteinExistence type="predicted"/>
<name>A0ABP9GUL1_9ACTN</name>
<keyword evidence="5" id="KW-1185">Reference proteome</keyword>
<dbReference type="RefSeq" id="WP_345673593.1">
    <property type="nucleotide sequence ID" value="NZ_BAABHS010000002.1"/>
</dbReference>
<keyword evidence="2" id="KW-0812">Transmembrane</keyword>
<evidence type="ECO:0000256" key="1">
    <source>
        <dbReference type="SAM" id="MobiDB-lite"/>
    </source>
</evidence>
<keyword evidence="2" id="KW-1133">Transmembrane helix</keyword>
<feature type="compositionally biased region" description="Pro residues" evidence="1">
    <location>
        <begin position="21"/>
        <end position="40"/>
    </location>
</feature>
<feature type="domain" description="DUF4190" evidence="3">
    <location>
        <begin position="58"/>
        <end position="116"/>
    </location>
</feature>
<accession>A0ABP9GUL1</accession>
<protein>
    <recommendedName>
        <fullName evidence="3">DUF4190 domain-containing protein</fullName>
    </recommendedName>
</protein>
<comment type="caution">
    <text evidence="4">The sequence shown here is derived from an EMBL/GenBank/DDBJ whole genome shotgun (WGS) entry which is preliminary data.</text>
</comment>